<dbReference type="InterPro" id="IPR050769">
    <property type="entry name" value="NAT_camello-type"/>
</dbReference>
<dbReference type="SUPFAM" id="SSF55729">
    <property type="entry name" value="Acyl-CoA N-acyltransferases (Nat)"/>
    <property type="match status" value="1"/>
</dbReference>
<name>A0ABT8BT13_9VIBR</name>
<dbReference type="EMBL" id="JAUFQC010000001">
    <property type="protein sequence ID" value="MDN3609808.1"/>
    <property type="molecule type" value="Genomic_DNA"/>
</dbReference>
<dbReference type="InterPro" id="IPR000182">
    <property type="entry name" value="GNAT_dom"/>
</dbReference>
<dbReference type="RefSeq" id="WP_170882878.1">
    <property type="nucleotide sequence ID" value="NZ_JABEYA020000007.1"/>
</dbReference>
<evidence type="ECO:0000313" key="3">
    <source>
        <dbReference type="EMBL" id="MDN3609808.1"/>
    </source>
</evidence>
<keyword evidence="1" id="KW-0808">Transferase</keyword>
<dbReference type="CDD" id="cd04301">
    <property type="entry name" value="NAT_SF"/>
    <property type="match status" value="1"/>
</dbReference>
<gene>
    <name evidence="3" type="ORF">QWZ16_08865</name>
</gene>
<dbReference type="Proteomes" id="UP001238540">
    <property type="component" value="Unassembled WGS sequence"/>
</dbReference>
<evidence type="ECO:0000256" key="1">
    <source>
        <dbReference type="ARBA" id="ARBA00022679"/>
    </source>
</evidence>
<dbReference type="PANTHER" id="PTHR13947:SF37">
    <property type="entry name" value="LD18367P"/>
    <property type="match status" value="1"/>
</dbReference>
<keyword evidence="4" id="KW-1185">Reference proteome</keyword>
<proteinExistence type="predicted"/>
<comment type="caution">
    <text evidence="3">The sequence shown here is derived from an EMBL/GenBank/DDBJ whole genome shotgun (WGS) entry which is preliminary data.</text>
</comment>
<evidence type="ECO:0000313" key="4">
    <source>
        <dbReference type="Proteomes" id="UP001238540"/>
    </source>
</evidence>
<organism evidence="3 4">
    <name type="scientific">Vibrio ostreicida</name>
    <dbReference type="NCBI Taxonomy" id="526588"/>
    <lineage>
        <taxon>Bacteria</taxon>
        <taxon>Pseudomonadati</taxon>
        <taxon>Pseudomonadota</taxon>
        <taxon>Gammaproteobacteria</taxon>
        <taxon>Vibrionales</taxon>
        <taxon>Vibrionaceae</taxon>
        <taxon>Vibrio</taxon>
    </lineage>
</organism>
<dbReference type="InterPro" id="IPR016181">
    <property type="entry name" value="Acyl_CoA_acyltransferase"/>
</dbReference>
<feature type="domain" description="N-acetyltransferase" evidence="2">
    <location>
        <begin position="18"/>
        <end position="157"/>
    </location>
</feature>
<reference evidence="4" key="1">
    <citation type="journal article" date="2019" name="Int. J. Syst. Evol. Microbiol.">
        <title>The Global Catalogue of Microorganisms (GCM) 10K type strain sequencing project: providing services to taxonomists for standard genome sequencing and annotation.</title>
        <authorList>
            <consortium name="The Broad Institute Genomics Platform"/>
            <consortium name="The Broad Institute Genome Sequencing Center for Infectious Disease"/>
            <person name="Wu L."/>
            <person name="Ma J."/>
        </authorList>
    </citation>
    <scope>NUCLEOTIDE SEQUENCE [LARGE SCALE GENOMIC DNA]</scope>
    <source>
        <strain evidence="4">CECT 7398</strain>
    </source>
</reference>
<dbReference type="Pfam" id="PF00583">
    <property type="entry name" value="Acetyltransf_1"/>
    <property type="match status" value="1"/>
</dbReference>
<dbReference type="PANTHER" id="PTHR13947">
    <property type="entry name" value="GNAT FAMILY N-ACETYLTRANSFERASE"/>
    <property type="match status" value="1"/>
</dbReference>
<dbReference type="PROSITE" id="PS51186">
    <property type="entry name" value="GNAT"/>
    <property type="match status" value="1"/>
</dbReference>
<evidence type="ECO:0000259" key="2">
    <source>
        <dbReference type="PROSITE" id="PS51186"/>
    </source>
</evidence>
<sequence length="162" mass="18090">MDDIVIRSNMLCGDIGSVIFLHGKYAAVENGYDFTFEAYVAEPLSQFVLNQNDREKIWLVECKGQVLGSIAICQNTDSIAQLRWFILAPQLRGKGIGSKLLSTSISFAKQAGYSKVQLWTESNLGLALSIYEDLGFKLTSSKVVVLWGSEREEQTYTLELHT</sequence>
<protein>
    <submittedName>
        <fullName evidence="3">GNAT family N-acetyltransferase</fullName>
    </submittedName>
</protein>
<dbReference type="Gene3D" id="3.40.630.30">
    <property type="match status" value="1"/>
</dbReference>
<accession>A0ABT8BT13</accession>